<dbReference type="Gene3D" id="3.40.1190.10">
    <property type="entry name" value="Mur-like, catalytic domain"/>
    <property type="match status" value="1"/>
</dbReference>
<evidence type="ECO:0000259" key="4">
    <source>
        <dbReference type="Pfam" id="PF02875"/>
    </source>
</evidence>
<feature type="domain" description="Mur ligase central" evidence="5">
    <location>
        <begin position="102"/>
        <end position="245"/>
    </location>
</feature>
<dbReference type="SUPFAM" id="SSF53623">
    <property type="entry name" value="MurD-like peptide ligases, catalytic domain"/>
    <property type="match status" value="1"/>
</dbReference>
<evidence type="ECO:0000256" key="2">
    <source>
        <dbReference type="ARBA" id="ARBA00022741"/>
    </source>
</evidence>
<dbReference type="InterPro" id="IPR051046">
    <property type="entry name" value="MurCDEF_CellWall_CoF430Synth"/>
</dbReference>
<name>A0A2H0WMX5_9BACT</name>
<feature type="domain" description="Mur ligase C-terminal" evidence="4">
    <location>
        <begin position="268"/>
        <end position="393"/>
    </location>
</feature>
<keyword evidence="2" id="KW-0547">Nucleotide-binding</keyword>
<dbReference type="InterPro" id="IPR013221">
    <property type="entry name" value="Mur_ligase_cen"/>
</dbReference>
<dbReference type="Pfam" id="PF08245">
    <property type="entry name" value="Mur_ligase_M"/>
    <property type="match status" value="1"/>
</dbReference>
<dbReference type="AlphaFoldDB" id="A0A2H0WMX5"/>
<comment type="caution">
    <text evidence="6">The sequence shown here is derived from an EMBL/GenBank/DDBJ whole genome shotgun (WGS) entry which is preliminary data.</text>
</comment>
<dbReference type="Pfam" id="PF02875">
    <property type="entry name" value="Mur_ligase_C"/>
    <property type="match status" value="1"/>
</dbReference>
<dbReference type="InterPro" id="IPR004101">
    <property type="entry name" value="Mur_ligase_C"/>
</dbReference>
<evidence type="ECO:0000256" key="1">
    <source>
        <dbReference type="ARBA" id="ARBA00022598"/>
    </source>
</evidence>
<evidence type="ECO:0000313" key="7">
    <source>
        <dbReference type="Proteomes" id="UP000230353"/>
    </source>
</evidence>
<gene>
    <name evidence="6" type="ORF">COT67_02290</name>
</gene>
<accession>A0A2H0WMX5</accession>
<evidence type="ECO:0000313" key="6">
    <source>
        <dbReference type="EMBL" id="PIS13318.1"/>
    </source>
</evidence>
<dbReference type="InterPro" id="IPR036615">
    <property type="entry name" value="Mur_ligase_C_dom_sf"/>
</dbReference>
<reference evidence="7" key="1">
    <citation type="submission" date="2017-09" db="EMBL/GenBank/DDBJ databases">
        <title>Depth-based differentiation of microbial function through sediment-hosted aquifers and enrichment of novel symbionts in the deep terrestrial subsurface.</title>
        <authorList>
            <person name="Probst A.J."/>
            <person name="Ladd B."/>
            <person name="Jarett J.K."/>
            <person name="Geller-Mcgrath D.E."/>
            <person name="Sieber C.M.K."/>
            <person name="Emerson J.B."/>
            <person name="Anantharaman K."/>
            <person name="Thomas B.C."/>
            <person name="Malmstrom R."/>
            <person name="Stieglmeier M."/>
            <person name="Klingl A."/>
            <person name="Woyke T."/>
            <person name="Ryan C.M."/>
            <person name="Banfield J.F."/>
        </authorList>
    </citation>
    <scope>NUCLEOTIDE SEQUENCE [LARGE SCALE GENOMIC DNA]</scope>
</reference>
<evidence type="ECO:0000256" key="3">
    <source>
        <dbReference type="ARBA" id="ARBA00022840"/>
    </source>
</evidence>
<dbReference type="Proteomes" id="UP000230353">
    <property type="component" value="Unassembled WGS sequence"/>
</dbReference>
<dbReference type="EMBL" id="PEZL01000033">
    <property type="protein sequence ID" value="PIS13318.1"/>
    <property type="molecule type" value="Genomic_DNA"/>
</dbReference>
<dbReference type="SUPFAM" id="SSF53244">
    <property type="entry name" value="MurD-like peptide ligases, peptide-binding domain"/>
    <property type="match status" value="1"/>
</dbReference>
<sequence length="426" mass="47368">MKTVLKKIIVVIITLEARMVLWRYKPQIAAVTGSVGKTSTKDAVAAVLAGEFKIRKSQKSFNSEIGVPLVVLGCENAWLNPFLWLWNIFRGLVLMFWAPNYPKWLVLETGVDRPGDMKKISSWLKPHIVVFTALSDIPTHVEFFASPKAVAKEKSEILKKLEVDDFFVLNSDDDTVYDLKEKTKAKILTYGFGEGADLVASNYKIMADQHGINFKVDCEGTSIPVRLFNVFGKHHVYPALAALAVGRAVGLNFVDMGNSLNSYESPPGRFKPIEGVKNSLILDDSYNSSPLALAAALETMGEMEAKRKIAVLGDMLELGKYAIEAHKSMAEFIIKAGVSIVFAVGPRAKFIAEGLRELNFPVENIFEFSTSQEAGIKAQDIIEEGDLVLIKGSQSMRMEKIVEEIMAHPENKEKLLARQEKAWKNR</sequence>
<dbReference type="GO" id="GO:0016881">
    <property type="term" value="F:acid-amino acid ligase activity"/>
    <property type="evidence" value="ECO:0007669"/>
    <property type="project" value="InterPro"/>
</dbReference>
<keyword evidence="3" id="KW-0067">ATP-binding</keyword>
<proteinExistence type="predicted"/>
<dbReference type="GO" id="GO:0005524">
    <property type="term" value="F:ATP binding"/>
    <property type="evidence" value="ECO:0007669"/>
    <property type="project" value="UniProtKB-KW"/>
</dbReference>
<protein>
    <recommendedName>
        <fullName evidence="8">UDP-N-acetylmuramoyl-tripeptide--D-alanyl-D-alanine ligase</fullName>
    </recommendedName>
</protein>
<evidence type="ECO:0008006" key="8">
    <source>
        <dbReference type="Google" id="ProtNLM"/>
    </source>
</evidence>
<dbReference type="PANTHER" id="PTHR43024:SF1">
    <property type="entry name" value="UDP-N-ACETYLMURAMOYL-TRIPEPTIDE--D-ALANYL-D-ALANINE LIGASE"/>
    <property type="match status" value="1"/>
</dbReference>
<dbReference type="InterPro" id="IPR036565">
    <property type="entry name" value="Mur-like_cat_sf"/>
</dbReference>
<organism evidence="6 7">
    <name type="scientific">Candidatus Tagabacteria bacterium CG09_land_8_20_14_0_10_41_14</name>
    <dbReference type="NCBI Taxonomy" id="1975021"/>
    <lineage>
        <taxon>Bacteria</taxon>
        <taxon>Candidatus Tagaibacteriota</taxon>
    </lineage>
</organism>
<keyword evidence="1" id="KW-0436">Ligase</keyword>
<dbReference type="Gene3D" id="3.90.190.20">
    <property type="entry name" value="Mur ligase, C-terminal domain"/>
    <property type="match status" value="1"/>
</dbReference>
<evidence type="ECO:0000259" key="5">
    <source>
        <dbReference type="Pfam" id="PF08245"/>
    </source>
</evidence>
<dbReference type="PANTHER" id="PTHR43024">
    <property type="entry name" value="UDP-N-ACETYLMURAMOYL-TRIPEPTIDE--D-ALANYL-D-ALANINE LIGASE"/>
    <property type="match status" value="1"/>
</dbReference>